<protein>
    <recommendedName>
        <fullName evidence="2">RING-type E3 ubiquitin transferase</fullName>
        <ecNumber evidence="2">2.3.2.27</ecNumber>
    </recommendedName>
</protein>
<feature type="non-terminal residue" evidence="8">
    <location>
        <position position="1"/>
    </location>
</feature>
<evidence type="ECO:0000256" key="6">
    <source>
        <dbReference type="ARBA" id="ARBA00024209"/>
    </source>
</evidence>
<keyword evidence="5" id="KW-0862">Zinc</keyword>
<proteinExistence type="inferred from homology"/>
<keyword evidence="3" id="KW-0479">Metal-binding</keyword>
<accession>A0A9E7JG11</accession>
<organism evidence="8 9">
    <name type="scientific">Musa troglodytarum</name>
    <name type="common">fe'i banana</name>
    <dbReference type="NCBI Taxonomy" id="320322"/>
    <lineage>
        <taxon>Eukaryota</taxon>
        <taxon>Viridiplantae</taxon>
        <taxon>Streptophyta</taxon>
        <taxon>Embryophyta</taxon>
        <taxon>Tracheophyta</taxon>
        <taxon>Spermatophyta</taxon>
        <taxon>Magnoliopsida</taxon>
        <taxon>Liliopsida</taxon>
        <taxon>Zingiberales</taxon>
        <taxon>Musaceae</taxon>
        <taxon>Musa</taxon>
    </lineage>
</organism>
<name>A0A9E7JG11_9LILI</name>
<evidence type="ECO:0000256" key="4">
    <source>
        <dbReference type="ARBA" id="ARBA00022771"/>
    </source>
</evidence>
<evidence type="ECO:0000256" key="1">
    <source>
        <dbReference type="ARBA" id="ARBA00000900"/>
    </source>
</evidence>
<dbReference type="Gene3D" id="3.30.40.10">
    <property type="entry name" value="Zinc/RING finger domain, C3HC4 (zinc finger)"/>
    <property type="match status" value="1"/>
</dbReference>
<comment type="similarity">
    <text evidence="6">Belongs to the RING-type zinc finger family. ATL subfamily.</text>
</comment>
<evidence type="ECO:0000313" key="8">
    <source>
        <dbReference type="EMBL" id="URD79783.1"/>
    </source>
</evidence>
<dbReference type="Pfam" id="PF13639">
    <property type="entry name" value="zf-RING_2"/>
    <property type="match status" value="1"/>
</dbReference>
<dbReference type="EMBL" id="CP097503">
    <property type="protein sequence ID" value="URD79783.1"/>
    <property type="molecule type" value="Genomic_DNA"/>
</dbReference>
<evidence type="ECO:0000256" key="3">
    <source>
        <dbReference type="ARBA" id="ARBA00022723"/>
    </source>
</evidence>
<dbReference type="GO" id="GO:0008270">
    <property type="term" value="F:zinc ion binding"/>
    <property type="evidence" value="ECO:0007669"/>
    <property type="project" value="UniProtKB-KW"/>
</dbReference>
<dbReference type="GO" id="GO:0061630">
    <property type="term" value="F:ubiquitin protein ligase activity"/>
    <property type="evidence" value="ECO:0007669"/>
    <property type="project" value="UniProtKB-EC"/>
</dbReference>
<comment type="catalytic activity">
    <reaction evidence="1">
        <text>S-ubiquitinyl-[E2 ubiquitin-conjugating enzyme]-L-cysteine + [acceptor protein]-L-lysine = [E2 ubiquitin-conjugating enzyme]-L-cysteine + N(6)-ubiquitinyl-[acceptor protein]-L-lysine.</text>
        <dbReference type="EC" id="2.3.2.27"/>
    </reaction>
</comment>
<evidence type="ECO:0000256" key="2">
    <source>
        <dbReference type="ARBA" id="ARBA00012483"/>
    </source>
</evidence>
<evidence type="ECO:0000313" key="9">
    <source>
        <dbReference type="Proteomes" id="UP001055439"/>
    </source>
</evidence>
<dbReference type="EC" id="2.3.2.27" evidence="2"/>
<evidence type="ECO:0000256" key="5">
    <source>
        <dbReference type="ARBA" id="ARBA00022833"/>
    </source>
</evidence>
<keyword evidence="4" id="KW-0863">Zinc-finger</keyword>
<dbReference type="Proteomes" id="UP001055439">
    <property type="component" value="Chromosome 10"/>
</dbReference>
<dbReference type="InterPro" id="IPR013083">
    <property type="entry name" value="Znf_RING/FYVE/PHD"/>
</dbReference>
<feature type="domain" description="RING-type" evidence="7">
    <location>
        <begin position="21"/>
        <end position="60"/>
    </location>
</feature>
<dbReference type="PANTHER" id="PTHR14155">
    <property type="entry name" value="RING FINGER DOMAIN-CONTAINING"/>
    <property type="match status" value="1"/>
</dbReference>
<dbReference type="SUPFAM" id="SSF57850">
    <property type="entry name" value="RING/U-box"/>
    <property type="match status" value="1"/>
</dbReference>
<evidence type="ECO:0000259" key="7">
    <source>
        <dbReference type="Pfam" id="PF13639"/>
    </source>
</evidence>
<dbReference type="InterPro" id="IPR053238">
    <property type="entry name" value="RING-H2_zinc_finger"/>
</dbReference>
<dbReference type="AlphaFoldDB" id="A0A9E7JG11"/>
<dbReference type="PANTHER" id="PTHR14155:SF263">
    <property type="entry name" value="E3 UBIQUITIN-PROTEIN LIGASE ATL6"/>
    <property type="match status" value="1"/>
</dbReference>
<keyword evidence="9" id="KW-1185">Reference proteome</keyword>
<dbReference type="OrthoDB" id="8062037at2759"/>
<gene>
    <name evidence="8" type="ORF">MUK42_05456</name>
</gene>
<dbReference type="InterPro" id="IPR001841">
    <property type="entry name" value="Znf_RING"/>
</dbReference>
<reference evidence="8" key="1">
    <citation type="submission" date="2022-05" db="EMBL/GenBank/DDBJ databases">
        <title>The Musa troglodytarum L. genome provides insights into the mechanism of non-climacteric behaviour and enrichment of carotenoids.</title>
        <authorList>
            <person name="Wang J."/>
        </authorList>
    </citation>
    <scope>NUCLEOTIDE SEQUENCE</scope>
    <source>
        <tissue evidence="8">Leaf</tissue>
    </source>
</reference>
<sequence>IFFTLVYSEVKELKVGKGVLECAVCLTKFEELHLFPHCSHIFHLDYVDAWFTSHVTCFVCYANLIEQVIDDNPDLLHIATPNANTMGLRPKTIALP</sequence>